<dbReference type="EMBL" id="KI397513">
    <property type="protein sequence ID" value="ERM94372.1"/>
    <property type="molecule type" value="Genomic_DNA"/>
</dbReference>
<accession>W1NF01</accession>
<protein>
    <submittedName>
        <fullName evidence="1">Uncharacterized protein</fullName>
    </submittedName>
</protein>
<gene>
    <name evidence="1" type="ORF">AMTR_s00010p00249870</name>
</gene>
<organism evidence="1 2">
    <name type="scientific">Amborella trichopoda</name>
    <dbReference type="NCBI Taxonomy" id="13333"/>
    <lineage>
        <taxon>Eukaryota</taxon>
        <taxon>Viridiplantae</taxon>
        <taxon>Streptophyta</taxon>
        <taxon>Embryophyta</taxon>
        <taxon>Tracheophyta</taxon>
        <taxon>Spermatophyta</taxon>
        <taxon>Magnoliopsida</taxon>
        <taxon>Amborellales</taxon>
        <taxon>Amborellaceae</taxon>
        <taxon>Amborella</taxon>
    </lineage>
</organism>
<dbReference type="AlphaFoldDB" id="W1NF01"/>
<name>W1NF01_AMBTC</name>
<proteinExistence type="predicted"/>
<evidence type="ECO:0000313" key="2">
    <source>
        <dbReference type="Proteomes" id="UP000017836"/>
    </source>
</evidence>
<evidence type="ECO:0000313" key="1">
    <source>
        <dbReference type="EMBL" id="ERM94372.1"/>
    </source>
</evidence>
<dbReference type="HOGENOM" id="CLU_2641410_0_0_1"/>
<reference evidence="2" key="1">
    <citation type="journal article" date="2013" name="Science">
        <title>The Amborella genome and the evolution of flowering plants.</title>
        <authorList>
            <consortium name="Amborella Genome Project"/>
        </authorList>
    </citation>
    <scope>NUCLEOTIDE SEQUENCE [LARGE SCALE GENOMIC DNA]</scope>
</reference>
<sequence>MASLVMFFQALIEGHGSFDMLSQEFFTNHDALKCGFMNPKSSCLNNISLQNDNHSYEAAKNKEGEHSWKIAEFAIWP</sequence>
<keyword evidence="2" id="KW-1185">Reference proteome</keyword>
<dbReference type="Proteomes" id="UP000017836">
    <property type="component" value="Unassembled WGS sequence"/>
</dbReference>
<dbReference type="Gramene" id="ERM94372">
    <property type="protein sequence ID" value="ERM94372"/>
    <property type="gene ID" value="AMTR_s00010p00249870"/>
</dbReference>